<gene>
    <name evidence="3" type="ORF">SAMN04489712_101718</name>
</gene>
<dbReference type="AlphaFoldDB" id="A0A1H5TRE0"/>
<reference evidence="4" key="1">
    <citation type="submission" date="2016-10" db="EMBL/GenBank/DDBJ databases">
        <authorList>
            <person name="Varghese N."/>
            <person name="Submissions S."/>
        </authorList>
    </citation>
    <scope>NUCLEOTIDE SEQUENCE [LARGE SCALE GENOMIC DNA]</scope>
    <source>
        <strain evidence="4">DSM 43163</strain>
    </source>
</reference>
<dbReference type="PANTHER" id="PTHR43000">
    <property type="entry name" value="DTDP-D-GLUCOSE 4,6-DEHYDRATASE-RELATED"/>
    <property type="match status" value="1"/>
</dbReference>
<dbReference type="Gene3D" id="3.40.50.720">
    <property type="entry name" value="NAD(P)-binding Rossmann-like Domain"/>
    <property type="match status" value="1"/>
</dbReference>
<dbReference type="EMBL" id="FNVO01000001">
    <property type="protein sequence ID" value="SEF65344.1"/>
    <property type="molecule type" value="Genomic_DNA"/>
</dbReference>
<sequence length="250" mass="27811">MEIIGNGFLAHHLQPLRDAHPGYLVLAAGVPRQQLPDRDHRREVALVDDMIRRGLRQRRTLVFFSTASMYGAPGCRGLEDDPIVPSTRYGAHKRDLELRIRESGVDHLILRLGYVLGPNGPDFRLVPALMKQILSGRVRILRGARRDMLHVSDFVAVLDGLLGAGVANDILNVASGDCAEILHVVEHIERRLRLFPEHQIVEGSHVSHCPSVDKLRAVLPAFGEMGLGPGYHRHALNRYLAETGHLDRTA</sequence>
<dbReference type="InterPro" id="IPR036291">
    <property type="entry name" value="NAD(P)-bd_dom_sf"/>
</dbReference>
<evidence type="ECO:0000259" key="2">
    <source>
        <dbReference type="Pfam" id="PF01370"/>
    </source>
</evidence>
<dbReference type="OrthoDB" id="3360397at2"/>
<evidence type="ECO:0000313" key="4">
    <source>
        <dbReference type="Proteomes" id="UP000236723"/>
    </source>
</evidence>
<accession>A0A1H5TRE0</accession>
<comment type="similarity">
    <text evidence="1">Belongs to the NAD(P)-dependent epimerase/dehydratase family.</text>
</comment>
<proteinExistence type="inferred from homology"/>
<evidence type="ECO:0000256" key="1">
    <source>
        <dbReference type="ARBA" id="ARBA00007637"/>
    </source>
</evidence>
<protein>
    <submittedName>
        <fullName evidence="3">Nucleoside-diphosphate-sugar epimerase</fullName>
    </submittedName>
</protein>
<dbReference type="Pfam" id="PF01370">
    <property type="entry name" value="Epimerase"/>
    <property type="match status" value="1"/>
</dbReference>
<keyword evidence="4" id="KW-1185">Reference proteome</keyword>
<organism evidence="3 4">
    <name type="scientific">Thermomonospora echinospora</name>
    <dbReference type="NCBI Taxonomy" id="1992"/>
    <lineage>
        <taxon>Bacteria</taxon>
        <taxon>Bacillati</taxon>
        <taxon>Actinomycetota</taxon>
        <taxon>Actinomycetes</taxon>
        <taxon>Streptosporangiales</taxon>
        <taxon>Thermomonosporaceae</taxon>
        <taxon>Thermomonospora</taxon>
    </lineage>
</organism>
<evidence type="ECO:0000313" key="3">
    <source>
        <dbReference type="EMBL" id="SEF65344.1"/>
    </source>
</evidence>
<dbReference type="SUPFAM" id="SSF51735">
    <property type="entry name" value="NAD(P)-binding Rossmann-fold domains"/>
    <property type="match status" value="1"/>
</dbReference>
<name>A0A1H5TRE0_9ACTN</name>
<dbReference type="InterPro" id="IPR001509">
    <property type="entry name" value="Epimerase_deHydtase"/>
</dbReference>
<feature type="domain" description="NAD-dependent epimerase/dehydratase" evidence="2">
    <location>
        <begin position="30"/>
        <end position="174"/>
    </location>
</feature>
<dbReference type="RefSeq" id="WP_103936107.1">
    <property type="nucleotide sequence ID" value="NZ_FNVO01000001.1"/>
</dbReference>
<dbReference type="Proteomes" id="UP000236723">
    <property type="component" value="Unassembled WGS sequence"/>
</dbReference>